<dbReference type="Proteomes" id="UP000616151">
    <property type="component" value="Unassembled WGS sequence"/>
</dbReference>
<evidence type="ECO:0000313" key="1">
    <source>
        <dbReference type="EMBL" id="MBK1868548.1"/>
    </source>
</evidence>
<keyword evidence="2" id="KW-1185">Reference proteome</keyword>
<name>A0ACC5R7J9_9HYPH</name>
<gene>
    <name evidence="1" type="ORF">JHL16_19490</name>
</gene>
<sequence>MMYNHQSFPDPTGTTTSQLSVRRRFVYLVVSILIGLAFTLLVLETASYFLLKMEGKAQPYMWRPYEETILGRDQFREAYRTLDPHLAFTYGKNSPKLATVREKYTWMEGFVIYGDMSKGMQRPIILALGGSTTDGVKFPNSWPEQLARILKERNLPGTVINGGIGGYTSSQELLKLIRDGLEFQPNIVITLNGVNDALNYGLPGHLMVQPYQENVMQVATGAEDGRWFPNTVTLFRRVFPKSTDIDYTLGLTSNRPRASLYRKNVELMNASCLSQGCRFYDVIQPFSFFNSRHARPNPESVGSEYIKAVTTLYQAILPFTQRHDYIRDATQALEGTDQVVYQSDGVHLTDEGNRIIAEYMLEMIKGHLQPQ</sequence>
<evidence type="ECO:0000313" key="2">
    <source>
        <dbReference type="Proteomes" id="UP000616151"/>
    </source>
</evidence>
<comment type="caution">
    <text evidence="1">The sequence shown here is derived from an EMBL/GenBank/DDBJ whole genome shotgun (WGS) entry which is preliminary data.</text>
</comment>
<protein>
    <submittedName>
        <fullName evidence="1">SGNH/GDSL hydrolase family protein</fullName>
    </submittedName>
</protein>
<keyword evidence="1" id="KW-0378">Hydrolase</keyword>
<proteinExistence type="predicted"/>
<reference evidence="1" key="1">
    <citation type="submission" date="2021-01" db="EMBL/GenBank/DDBJ databases">
        <authorList>
            <person name="Sun Q."/>
        </authorList>
    </citation>
    <scope>NUCLEOTIDE SEQUENCE</scope>
    <source>
        <strain evidence="1">YIM B02566</strain>
    </source>
</reference>
<dbReference type="EMBL" id="JAENHL010000007">
    <property type="protein sequence ID" value="MBK1868548.1"/>
    <property type="molecule type" value="Genomic_DNA"/>
</dbReference>
<organism evidence="1 2">
    <name type="scientific">Taklimakanibacter albus</name>
    <dbReference type="NCBI Taxonomy" id="2800327"/>
    <lineage>
        <taxon>Bacteria</taxon>
        <taxon>Pseudomonadati</taxon>
        <taxon>Pseudomonadota</taxon>
        <taxon>Alphaproteobacteria</taxon>
        <taxon>Hyphomicrobiales</taxon>
        <taxon>Aestuariivirgaceae</taxon>
        <taxon>Taklimakanibacter</taxon>
    </lineage>
</organism>
<accession>A0ACC5R7J9</accession>